<protein>
    <recommendedName>
        <fullName evidence="5">DNA endonuclease activator Ctp1 C-terminal domain-containing protein</fullName>
    </recommendedName>
</protein>
<feature type="region of interest" description="Disordered" evidence="4">
    <location>
        <begin position="45"/>
        <end position="64"/>
    </location>
</feature>
<gene>
    <name evidence="6" type="ORF">EGYM00163_LOCUS39747</name>
</gene>
<keyword evidence="2" id="KW-0227">DNA damage</keyword>
<proteinExistence type="predicted"/>
<dbReference type="GO" id="GO:0005634">
    <property type="term" value="C:nucleus"/>
    <property type="evidence" value="ECO:0007669"/>
    <property type="project" value="UniProtKB-SubCell"/>
</dbReference>
<accession>A0A7S4G876</accession>
<reference evidence="6" key="1">
    <citation type="submission" date="2021-01" db="EMBL/GenBank/DDBJ databases">
        <authorList>
            <person name="Corre E."/>
            <person name="Pelletier E."/>
            <person name="Niang G."/>
            <person name="Scheremetjew M."/>
            <person name="Finn R."/>
            <person name="Kale V."/>
            <person name="Holt S."/>
            <person name="Cochrane G."/>
            <person name="Meng A."/>
            <person name="Brown T."/>
            <person name="Cohen L."/>
        </authorList>
    </citation>
    <scope>NUCLEOTIDE SEQUENCE</scope>
    <source>
        <strain evidence="6">CCMP1594</strain>
    </source>
</reference>
<organism evidence="6">
    <name type="scientific">Eutreptiella gymnastica</name>
    <dbReference type="NCBI Taxonomy" id="73025"/>
    <lineage>
        <taxon>Eukaryota</taxon>
        <taxon>Discoba</taxon>
        <taxon>Euglenozoa</taxon>
        <taxon>Euglenida</taxon>
        <taxon>Spirocuta</taxon>
        <taxon>Euglenophyceae</taxon>
        <taxon>Eutreptiales</taxon>
        <taxon>Eutreptiaceae</taxon>
        <taxon>Eutreptiella</taxon>
    </lineage>
</organism>
<evidence type="ECO:0000259" key="5">
    <source>
        <dbReference type="Pfam" id="PF08573"/>
    </source>
</evidence>
<evidence type="ECO:0000256" key="2">
    <source>
        <dbReference type="ARBA" id="ARBA00022763"/>
    </source>
</evidence>
<sequence length="222" mass="23669">MEAEPQPPAKTPGTPPGPPDDATQPSPGAACGAAADSETCCTMLEAPQQMPPVPSPRGPSQDTAAQLFDSYKSPPCAYKHRQVVRGKAARQQLKGHESKCMAKFFDAVGVHGSSREALVQATSRHRFARGHTPPPTPEGFWNLDLFESPTQSAKRPKVVPRAERDGDDGTAQRLDFGGFGRNMFFLERRSVPLSALEGSPWAGPRSTAQALDHGATASTSKP</sequence>
<evidence type="ECO:0000256" key="1">
    <source>
        <dbReference type="ARBA" id="ARBA00004123"/>
    </source>
</evidence>
<dbReference type="GO" id="GO:0003684">
    <property type="term" value="F:damaged DNA binding"/>
    <property type="evidence" value="ECO:0007669"/>
    <property type="project" value="TreeGrafter"/>
</dbReference>
<evidence type="ECO:0000256" key="3">
    <source>
        <dbReference type="ARBA" id="ARBA00023242"/>
    </source>
</evidence>
<comment type="subcellular location">
    <subcellularLocation>
        <location evidence="1">Nucleus</location>
    </subcellularLocation>
</comment>
<feature type="region of interest" description="Disordered" evidence="4">
    <location>
        <begin position="151"/>
        <end position="173"/>
    </location>
</feature>
<feature type="domain" description="DNA endonuclease activator Ctp1 C-terminal" evidence="5">
    <location>
        <begin position="115"/>
        <end position="145"/>
    </location>
</feature>
<evidence type="ECO:0000256" key="4">
    <source>
        <dbReference type="SAM" id="MobiDB-lite"/>
    </source>
</evidence>
<feature type="region of interest" description="Disordered" evidence="4">
    <location>
        <begin position="1"/>
        <end position="34"/>
    </location>
</feature>
<dbReference type="GO" id="GO:0010792">
    <property type="term" value="P:DNA double-strand break processing involved in repair via single-strand annealing"/>
    <property type="evidence" value="ECO:0007669"/>
    <property type="project" value="TreeGrafter"/>
</dbReference>
<name>A0A7S4G876_9EUGL</name>
<feature type="region of interest" description="Disordered" evidence="4">
    <location>
        <begin position="196"/>
        <end position="222"/>
    </location>
</feature>
<dbReference type="PANTHER" id="PTHR15107">
    <property type="entry name" value="RETINOBLASTOMA BINDING PROTEIN 8"/>
    <property type="match status" value="1"/>
</dbReference>
<dbReference type="Pfam" id="PF08573">
    <property type="entry name" value="SAE2"/>
    <property type="match status" value="1"/>
</dbReference>
<dbReference type="InterPro" id="IPR013882">
    <property type="entry name" value="Ctp1_C"/>
</dbReference>
<keyword evidence="3" id="KW-0539">Nucleus</keyword>
<dbReference type="PANTHER" id="PTHR15107:SF0">
    <property type="entry name" value="DNA ENDONUCLEASE ACTIVATOR CTP1 C-TERMINAL DOMAIN-CONTAINING PROTEIN"/>
    <property type="match status" value="1"/>
</dbReference>
<evidence type="ECO:0000313" key="6">
    <source>
        <dbReference type="EMBL" id="CAE0828478.1"/>
    </source>
</evidence>
<dbReference type="AlphaFoldDB" id="A0A7S4G876"/>
<dbReference type="EMBL" id="HBJA01115589">
    <property type="protein sequence ID" value="CAE0828478.1"/>
    <property type="molecule type" value="Transcribed_RNA"/>
</dbReference>
<dbReference type="InterPro" id="IPR033316">
    <property type="entry name" value="RBBP8-like"/>
</dbReference>
<feature type="compositionally biased region" description="Pro residues" evidence="4">
    <location>
        <begin position="1"/>
        <end position="19"/>
    </location>
</feature>